<dbReference type="InterPro" id="IPR004595">
    <property type="entry name" value="TFIIH_C1-like_dom"/>
</dbReference>
<dbReference type="InterPro" id="IPR012170">
    <property type="entry name" value="TFIIH_SSL1/p44"/>
</dbReference>
<comment type="function">
    <text evidence="11">Component of the general transcription and DNA repair factor IIH (TFIIH) core complex, which is involved in general and transcription-coupled nucleotide excision repair (NER) of damaged DNA and, when complexed to TFIIK, in RNA transcription by RNA polymerase II.</text>
</comment>
<gene>
    <name evidence="15" type="ORF">TRICI_003535</name>
</gene>
<evidence type="ECO:0000256" key="13">
    <source>
        <dbReference type="SAM" id="MobiDB-lite"/>
    </source>
</evidence>
<keyword evidence="8 11" id="KW-0804">Transcription</keyword>
<protein>
    <recommendedName>
        <fullName evidence="11">General transcription and DNA repair factor IIH</fullName>
    </recommendedName>
</protein>
<dbReference type="SMART" id="SM00327">
    <property type="entry name" value="VWA"/>
    <property type="match status" value="1"/>
</dbReference>
<evidence type="ECO:0000256" key="12">
    <source>
        <dbReference type="PIRSR" id="PIRSR015919-1"/>
    </source>
</evidence>
<dbReference type="NCBIfam" id="TIGR00622">
    <property type="entry name" value="ssl1"/>
    <property type="match status" value="1"/>
</dbReference>
<dbReference type="Pfam" id="PF04056">
    <property type="entry name" value="Ssl1"/>
    <property type="match status" value="1"/>
</dbReference>
<evidence type="ECO:0000256" key="8">
    <source>
        <dbReference type="ARBA" id="ARBA00023163"/>
    </source>
</evidence>
<evidence type="ECO:0000313" key="15">
    <source>
        <dbReference type="EMBL" id="KAA8912255.1"/>
    </source>
</evidence>
<dbReference type="Gene3D" id="3.40.50.410">
    <property type="entry name" value="von Willebrand factor, type A domain"/>
    <property type="match status" value="1"/>
</dbReference>
<comment type="caution">
    <text evidence="15">The sequence shown here is derived from an EMBL/GenBank/DDBJ whole genome shotgun (WGS) entry which is preliminary data.</text>
</comment>
<evidence type="ECO:0000256" key="9">
    <source>
        <dbReference type="ARBA" id="ARBA00023204"/>
    </source>
</evidence>
<dbReference type="PROSITE" id="PS50234">
    <property type="entry name" value="VWFA"/>
    <property type="match status" value="1"/>
</dbReference>
<evidence type="ECO:0000256" key="6">
    <source>
        <dbReference type="ARBA" id="ARBA00022833"/>
    </source>
</evidence>
<evidence type="ECO:0000256" key="11">
    <source>
        <dbReference type="PIRNR" id="PIRNR015919"/>
    </source>
</evidence>
<keyword evidence="5" id="KW-0863">Zinc-finger</keyword>
<dbReference type="GO" id="GO:0006357">
    <property type="term" value="P:regulation of transcription by RNA polymerase II"/>
    <property type="evidence" value="ECO:0007669"/>
    <property type="project" value="UniProtKB-UniRule"/>
</dbReference>
<sequence length="447" mass="49751">MDDSDDDYVEYSSGDDGGMDSGISRRTRSKDTRSKGKGGKAANVQELKGASGGYSWEDEYHRSWDIVQEDAGGSLAGVVAGIVEESKKQRVLKDTKPVQRGIIRNVIFMLDLSSAMMEKDLRPNRYQLMINYAIEFVSEFFDQNPISQMGIIGMKDGLAVLISELDGNPNEHISALQDLRKQEPRGDPSLQNALEMSRGMLYHVPSHCTKEVLIVFGALISSDPGDIKKTIKALITDKIRTKVIGLAAQVAVCKDMCLQTNFGDDSNYGVVLNEQHFKELLMESTTPLALHKMSAEKKSALVEMGFPSRISEVEPTLCSCHSKLTQGEYICPRCKAKICSLPTVCPCCSLTLILSTHLARSYHHLFPLKPFYQVTNQKEVDSGPPNCFSCQQPFPQKEKITDSTSGSSRYYCRNCYNHFCIDCDVFCHDTLHNCPGCEARAYRSSRT</sequence>
<dbReference type="InterPro" id="IPR013083">
    <property type="entry name" value="Znf_RING/FYVE/PHD"/>
</dbReference>
<evidence type="ECO:0000256" key="10">
    <source>
        <dbReference type="ARBA" id="ARBA00023242"/>
    </source>
</evidence>
<organism evidence="15 16">
    <name type="scientific">Trichomonascus ciferrii</name>
    <dbReference type="NCBI Taxonomy" id="44093"/>
    <lineage>
        <taxon>Eukaryota</taxon>
        <taxon>Fungi</taxon>
        <taxon>Dikarya</taxon>
        <taxon>Ascomycota</taxon>
        <taxon>Saccharomycotina</taxon>
        <taxon>Dipodascomycetes</taxon>
        <taxon>Dipodascales</taxon>
        <taxon>Trichomonascaceae</taxon>
        <taxon>Trichomonascus</taxon>
        <taxon>Trichomonascus ciferrii complex</taxon>
    </lineage>
</organism>
<dbReference type="GO" id="GO:0006351">
    <property type="term" value="P:DNA-templated transcription"/>
    <property type="evidence" value="ECO:0007669"/>
    <property type="project" value="InterPro"/>
</dbReference>
<dbReference type="SUPFAM" id="SSF57889">
    <property type="entry name" value="Cysteine-rich domain"/>
    <property type="match status" value="1"/>
</dbReference>
<feature type="region of interest" description="Disordered" evidence="13">
    <location>
        <begin position="1"/>
        <end position="44"/>
    </location>
</feature>
<evidence type="ECO:0000256" key="4">
    <source>
        <dbReference type="ARBA" id="ARBA00022763"/>
    </source>
</evidence>
<accession>A0A642V3G2</accession>
<dbReference type="Gene3D" id="3.30.40.10">
    <property type="entry name" value="Zinc/RING finger domain, C3HC4 (zinc finger)"/>
    <property type="match status" value="1"/>
</dbReference>
<comment type="similarity">
    <text evidence="2 11">Belongs to the GTF2H2 family.</text>
</comment>
<name>A0A642V3G2_9ASCO</name>
<dbReference type="InterPro" id="IPR036465">
    <property type="entry name" value="vWFA_dom_sf"/>
</dbReference>
<dbReference type="PANTHER" id="PTHR12695">
    <property type="entry name" value="GENERAL TRANSCRIPTION FACTOR IIH SUBUNIT 2"/>
    <property type="match status" value="1"/>
</dbReference>
<evidence type="ECO:0000256" key="2">
    <source>
        <dbReference type="ARBA" id="ARBA00006092"/>
    </source>
</evidence>
<keyword evidence="9" id="KW-0234">DNA repair</keyword>
<keyword evidence="16" id="KW-1185">Reference proteome</keyword>
<evidence type="ECO:0000256" key="5">
    <source>
        <dbReference type="ARBA" id="ARBA00022771"/>
    </source>
</evidence>
<dbReference type="Proteomes" id="UP000761534">
    <property type="component" value="Unassembled WGS sequence"/>
</dbReference>
<evidence type="ECO:0000313" key="16">
    <source>
        <dbReference type="Proteomes" id="UP000761534"/>
    </source>
</evidence>
<dbReference type="InterPro" id="IPR046349">
    <property type="entry name" value="C1-like_sf"/>
</dbReference>
<dbReference type="VEuPathDB" id="FungiDB:TRICI_003535"/>
<dbReference type="GO" id="GO:0005675">
    <property type="term" value="C:transcription factor TFIIH holo complex"/>
    <property type="evidence" value="ECO:0007669"/>
    <property type="project" value="UniProtKB-UniRule"/>
</dbReference>
<dbReference type="OrthoDB" id="284275at2759"/>
<dbReference type="PANTHER" id="PTHR12695:SF2">
    <property type="entry name" value="GENERAL TRANSCRIPTION FACTOR IIH SUBUNIT 2-RELATED"/>
    <property type="match status" value="1"/>
</dbReference>
<reference evidence="15" key="1">
    <citation type="journal article" date="2019" name="G3 (Bethesda)">
        <title>Genome Assemblies of Two Rare Opportunistic Yeast Pathogens: Diutina rugosa (syn. Candida rugosa) and Trichomonascus ciferrii (syn. Candida ciferrii).</title>
        <authorList>
            <person name="Mixao V."/>
            <person name="Saus E."/>
            <person name="Hansen A.P."/>
            <person name="Lass-Florl C."/>
            <person name="Gabaldon T."/>
        </authorList>
    </citation>
    <scope>NUCLEOTIDE SEQUENCE</scope>
    <source>
        <strain evidence="15">CBS 4856</strain>
    </source>
</reference>
<keyword evidence="6 11" id="KW-0862">Zinc</keyword>
<keyword evidence="10 11" id="KW-0539">Nucleus</keyword>
<dbReference type="InterPro" id="IPR002035">
    <property type="entry name" value="VWF_A"/>
</dbReference>
<dbReference type="Pfam" id="PF07975">
    <property type="entry name" value="C1_4"/>
    <property type="match status" value="1"/>
</dbReference>
<dbReference type="GO" id="GO:0000439">
    <property type="term" value="C:transcription factor TFIIH core complex"/>
    <property type="evidence" value="ECO:0007669"/>
    <property type="project" value="UniProtKB-UniRule"/>
</dbReference>
<dbReference type="SMART" id="SM01047">
    <property type="entry name" value="C1_4"/>
    <property type="match status" value="1"/>
</dbReference>
<keyword evidence="4" id="KW-0227">DNA damage</keyword>
<comment type="subcellular location">
    <subcellularLocation>
        <location evidence="1 11">Nucleus</location>
    </subcellularLocation>
</comment>
<dbReference type="PIRSF" id="PIRSF015919">
    <property type="entry name" value="TFIIH_SSL1"/>
    <property type="match status" value="1"/>
</dbReference>
<evidence type="ECO:0000256" key="1">
    <source>
        <dbReference type="ARBA" id="ARBA00004123"/>
    </source>
</evidence>
<feature type="zinc finger region" description="C4-type" evidence="12">
    <location>
        <begin position="331"/>
        <end position="348"/>
    </location>
</feature>
<dbReference type="AlphaFoldDB" id="A0A642V3G2"/>
<evidence type="ECO:0000259" key="14">
    <source>
        <dbReference type="PROSITE" id="PS50234"/>
    </source>
</evidence>
<dbReference type="EMBL" id="SWFS01000259">
    <property type="protein sequence ID" value="KAA8912255.1"/>
    <property type="molecule type" value="Genomic_DNA"/>
</dbReference>
<dbReference type="InterPro" id="IPR007198">
    <property type="entry name" value="Ssl1-like"/>
</dbReference>
<dbReference type="GO" id="GO:0008270">
    <property type="term" value="F:zinc ion binding"/>
    <property type="evidence" value="ECO:0007669"/>
    <property type="project" value="UniProtKB-UniRule"/>
</dbReference>
<keyword evidence="3 11" id="KW-0479">Metal-binding</keyword>
<dbReference type="SUPFAM" id="SSF53300">
    <property type="entry name" value="vWA-like"/>
    <property type="match status" value="1"/>
</dbReference>
<proteinExistence type="inferred from homology"/>
<dbReference type="FunFam" id="3.40.50.410:FF:000015">
    <property type="entry name" value="General transcription factor IIH subunit 2"/>
    <property type="match status" value="1"/>
</dbReference>
<dbReference type="GO" id="GO:0006289">
    <property type="term" value="P:nucleotide-excision repair"/>
    <property type="evidence" value="ECO:0007669"/>
    <property type="project" value="UniProtKB-UniRule"/>
</dbReference>
<evidence type="ECO:0000256" key="7">
    <source>
        <dbReference type="ARBA" id="ARBA00023015"/>
    </source>
</evidence>
<evidence type="ECO:0000256" key="3">
    <source>
        <dbReference type="ARBA" id="ARBA00022723"/>
    </source>
</evidence>
<dbReference type="CDD" id="cd01453">
    <property type="entry name" value="vWA_transcription_factor_IIH_type"/>
    <property type="match status" value="1"/>
</dbReference>
<feature type="domain" description="VWFA" evidence="14">
    <location>
        <begin position="105"/>
        <end position="310"/>
    </location>
</feature>
<keyword evidence="7 11" id="KW-0805">Transcription regulation</keyword>